<reference evidence="1" key="1">
    <citation type="journal article" date="2020" name="Phytopathology">
        <title>Genome Sequence Resources of Colletotrichum truncatum, C. plurivorum, C. musicola, and C. sojae: Four Species Pathogenic to Soybean (Glycine max).</title>
        <authorList>
            <person name="Rogerio F."/>
            <person name="Boufleur T.R."/>
            <person name="Ciampi-Guillardi M."/>
            <person name="Sukno S.A."/>
            <person name="Thon M.R."/>
            <person name="Massola Junior N.S."/>
            <person name="Baroncelli R."/>
        </authorList>
    </citation>
    <scope>NUCLEOTIDE SEQUENCE</scope>
    <source>
        <strain evidence="1">LFN0074</strain>
    </source>
</reference>
<sequence length="67" mass="7143">MAAPLRDSPSLTETCHPMMITNPIVAIISRLQLATRLPAQRDEANLQTGLRNGGTDLKTGDAVLCLA</sequence>
<gene>
    <name evidence="1" type="ORF">CMUS01_07873</name>
</gene>
<dbReference type="Proteomes" id="UP000639643">
    <property type="component" value="Unassembled WGS sequence"/>
</dbReference>
<comment type="caution">
    <text evidence="1">The sequence shown here is derived from an EMBL/GenBank/DDBJ whole genome shotgun (WGS) entry which is preliminary data.</text>
</comment>
<evidence type="ECO:0000313" key="2">
    <source>
        <dbReference type="Proteomes" id="UP000639643"/>
    </source>
</evidence>
<protein>
    <submittedName>
        <fullName evidence="1">Uncharacterized protein</fullName>
    </submittedName>
</protein>
<evidence type="ECO:0000313" key="1">
    <source>
        <dbReference type="EMBL" id="KAF6830149.1"/>
    </source>
</evidence>
<proteinExistence type="predicted"/>
<organism evidence="1 2">
    <name type="scientific">Colletotrichum musicola</name>
    <dbReference type="NCBI Taxonomy" id="2175873"/>
    <lineage>
        <taxon>Eukaryota</taxon>
        <taxon>Fungi</taxon>
        <taxon>Dikarya</taxon>
        <taxon>Ascomycota</taxon>
        <taxon>Pezizomycotina</taxon>
        <taxon>Sordariomycetes</taxon>
        <taxon>Hypocreomycetidae</taxon>
        <taxon>Glomerellales</taxon>
        <taxon>Glomerellaceae</taxon>
        <taxon>Colletotrichum</taxon>
        <taxon>Colletotrichum orchidearum species complex</taxon>
    </lineage>
</organism>
<dbReference type="AlphaFoldDB" id="A0A8H6NE91"/>
<keyword evidence="2" id="KW-1185">Reference proteome</keyword>
<dbReference type="EMBL" id="WIGM01000292">
    <property type="protein sequence ID" value="KAF6830149.1"/>
    <property type="molecule type" value="Genomic_DNA"/>
</dbReference>
<accession>A0A8H6NE91</accession>
<name>A0A8H6NE91_9PEZI</name>